<dbReference type="Pfam" id="PF00026">
    <property type="entry name" value="Asp"/>
    <property type="match status" value="1"/>
</dbReference>
<dbReference type="InterPro" id="IPR001969">
    <property type="entry name" value="Aspartic_peptidase_AS"/>
</dbReference>
<dbReference type="PANTHER" id="PTHR47966">
    <property type="entry name" value="BETA-SITE APP-CLEAVING ENZYME, ISOFORM A-RELATED"/>
    <property type="match status" value="1"/>
</dbReference>
<dbReference type="InterPro" id="IPR001461">
    <property type="entry name" value="Aspartic_peptidase_A1"/>
</dbReference>
<dbReference type="InterPro" id="IPR033121">
    <property type="entry name" value="PEPTIDASE_A1"/>
</dbReference>
<dbReference type="VEuPathDB" id="FungiDB:DIURU_004691"/>
<evidence type="ECO:0000256" key="1">
    <source>
        <dbReference type="ARBA" id="ARBA00007447"/>
    </source>
</evidence>
<keyword evidence="4" id="KW-1015">Disulfide bond</keyword>
<evidence type="ECO:0000313" key="7">
    <source>
        <dbReference type="EMBL" id="KAA8898407.1"/>
    </source>
</evidence>
<accession>A0A642UGE6</accession>
<comment type="caution">
    <text evidence="7">The sequence shown here is derived from an EMBL/GenBank/DDBJ whole genome shotgun (WGS) entry which is preliminary data.</text>
</comment>
<reference evidence="7 8" key="1">
    <citation type="submission" date="2019-07" db="EMBL/GenBank/DDBJ databases">
        <title>Genome assembly of two rare yeast pathogens: Diutina rugosa and Trichomonascus ciferrii.</title>
        <authorList>
            <person name="Mixao V."/>
            <person name="Saus E."/>
            <person name="Hansen A."/>
            <person name="Lass-Flor C."/>
            <person name="Gabaldon T."/>
        </authorList>
    </citation>
    <scope>NUCLEOTIDE SEQUENCE [LARGE SCALE GENOMIC DNA]</scope>
    <source>
        <strain evidence="7 8">CBS 613</strain>
    </source>
</reference>
<keyword evidence="5" id="KW-0645">Protease</keyword>
<dbReference type="InterPro" id="IPR034164">
    <property type="entry name" value="Pepsin-like_dom"/>
</dbReference>
<feature type="domain" description="Peptidase A1" evidence="6">
    <location>
        <begin position="80"/>
        <end position="378"/>
    </location>
</feature>
<sequence>MKAWVSVVLWFGMVAGLFYPVADFRSLKASPEITLKMSRKSVVKPNGSANRAPQVQSKQVEVPWTQFVQPLYTDDSNAIYYANITVIDPEANYHDQFSVLVDTGSPLTWLYNQSASVGSVPRFNSPRSLESTTTKWYEYAKETVKFAMIDGGEGVHFRINDLQFTNLTWGLTSDSPKMLAPYDISGLLGISPRAGPQNVLSEMANKSLIPSAQFSLYLSSQPRPESAGLILWGEDDSRPLFTNNTVIWEPVVSDSDYWLVNMTRSQQVIIDTGTTGVVLPLANATELHNRQFGTKNVIADGDGNFAFPCNASGSIPVAFANSTLEIIVDNVKGNEYAEYPGYCASKIQGIGSQWIFGAAFLKGYYTTFDIDRQRIGFAKLPTNTTFKLSGTSPEPVSSSSASAVTATSSLAVASSSMAASPQPSRESEGGSSRLVPAGFGVVIAAVAVALA</sequence>
<proteinExistence type="inferred from homology"/>
<dbReference type="PRINTS" id="PR00792">
    <property type="entry name" value="PEPSIN"/>
</dbReference>
<dbReference type="OMA" id="SKSCLAH"/>
<keyword evidence="3 5" id="KW-0064">Aspartyl protease</keyword>
<name>A0A642UGE6_DIURU</name>
<dbReference type="GO" id="GO:0005576">
    <property type="term" value="C:extracellular region"/>
    <property type="evidence" value="ECO:0007669"/>
    <property type="project" value="UniProtKB-ARBA"/>
</dbReference>
<dbReference type="GeneID" id="54783342"/>
<evidence type="ECO:0000256" key="5">
    <source>
        <dbReference type="RuleBase" id="RU000454"/>
    </source>
</evidence>
<dbReference type="EMBL" id="SWFT01000146">
    <property type="protein sequence ID" value="KAA8898407.1"/>
    <property type="molecule type" value="Genomic_DNA"/>
</dbReference>
<dbReference type="PROSITE" id="PS00141">
    <property type="entry name" value="ASP_PROTEASE"/>
    <property type="match status" value="1"/>
</dbReference>
<dbReference type="Gene3D" id="2.40.70.10">
    <property type="entry name" value="Acid Proteases"/>
    <property type="match status" value="2"/>
</dbReference>
<comment type="similarity">
    <text evidence="1 5">Belongs to the peptidase A1 family.</text>
</comment>
<gene>
    <name evidence="7" type="ORF">DIURU_004691</name>
</gene>
<dbReference type="GO" id="GO:0006508">
    <property type="term" value="P:proteolysis"/>
    <property type="evidence" value="ECO:0007669"/>
    <property type="project" value="UniProtKB-KW"/>
</dbReference>
<evidence type="ECO:0000313" key="8">
    <source>
        <dbReference type="Proteomes" id="UP000449547"/>
    </source>
</evidence>
<keyword evidence="8" id="KW-1185">Reference proteome</keyword>
<dbReference type="AlphaFoldDB" id="A0A642UGE6"/>
<dbReference type="Proteomes" id="UP000449547">
    <property type="component" value="Unassembled WGS sequence"/>
</dbReference>
<protein>
    <recommendedName>
        <fullName evidence="6">Peptidase A1 domain-containing protein</fullName>
    </recommendedName>
</protein>
<keyword evidence="2" id="KW-0732">Signal</keyword>
<dbReference type="GO" id="GO:0004190">
    <property type="term" value="F:aspartic-type endopeptidase activity"/>
    <property type="evidence" value="ECO:0007669"/>
    <property type="project" value="UniProtKB-KW"/>
</dbReference>
<evidence type="ECO:0000256" key="4">
    <source>
        <dbReference type="ARBA" id="ARBA00023157"/>
    </source>
</evidence>
<dbReference type="RefSeq" id="XP_034010528.1">
    <property type="nucleotide sequence ID" value="XM_034157592.1"/>
</dbReference>
<keyword evidence="5" id="KW-0378">Hydrolase</keyword>
<evidence type="ECO:0000256" key="3">
    <source>
        <dbReference type="ARBA" id="ARBA00022750"/>
    </source>
</evidence>
<organism evidence="7 8">
    <name type="scientific">Diutina rugosa</name>
    <name type="common">Yeast</name>
    <name type="synonym">Candida rugosa</name>
    <dbReference type="NCBI Taxonomy" id="5481"/>
    <lineage>
        <taxon>Eukaryota</taxon>
        <taxon>Fungi</taxon>
        <taxon>Dikarya</taxon>
        <taxon>Ascomycota</taxon>
        <taxon>Saccharomycotina</taxon>
        <taxon>Pichiomycetes</taxon>
        <taxon>Debaryomycetaceae</taxon>
        <taxon>Diutina</taxon>
    </lineage>
</organism>
<dbReference type="InterPro" id="IPR021109">
    <property type="entry name" value="Peptidase_aspartic_dom_sf"/>
</dbReference>
<dbReference type="PANTHER" id="PTHR47966:SF51">
    <property type="entry name" value="BETA-SITE APP-CLEAVING ENZYME, ISOFORM A-RELATED"/>
    <property type="match status" value="1"/>
</dbReference>
<dbReference type="SUPFAM" id="SSF50630">
    <property type="entry name" value="Acid proteases"/>
    <property type="match status" value="1"/>
</dbReference>
<evidence type="ECO:0000256" key="2">
    <source>
        <dbReference type="ARBA" id="ARBA00022729"/>
    </source>
</evidence>
<dbReference type="CDD" id="cd05471">
    <property type="entry name" value="pepsin_like"/>
    <property type="match status" value="1"/>
</dbReference>
<evidence type="ECO:0000259" key="6">
    <source>
        <dbReference type="PROSITE" id="PS51767"/>
    </source>
</evidence>
<dbReference type="OrthoDB" id="28208at2759"/>
<dbReference type="PROSITE" id="PS51767">
    <property type="entry name" value="PEPTIDASE_A1"/>
    <property type="match status" value="1"/>
</dbReference>